<dbReference type="Gene3D" id="3.30.1330.30">
    <property type="match status" value="1"/>
</dbReference>
<evidence type="ECO:0000256" key="2">
    <source>
        <dbReference type="ARBA" id="ARBA00004496"/>
    </source>
</evidence>
<dbReference type="PANTHER" id="PTHR10853:SF3">
    <property type="entry name" value="EUKARYOTIC RELEASE FACTOR 1 (ERF1) FAMILY PROTEIN"/>
    <property type="match status" value="1"/>
</dbReference>
<dbReference type="InterPro" id="IPR038069">
    <property type="entry name" value="Pelota/DOM34_N"/>
</dbReference>
<dbReference type="SMART" id="SM01194">
    <property type="entry name" value="eRF1_1"/>
    <property type="match status" value="1"/>
</dbReference>
<dbReference type="Pfam" id="PF03464">
    <property type="entry name" value="eRF1_2"/>
    <property type="match status" value="1"/>
</dbReference>
<dbReference type="Pfam" id="PF26356">
    <property type="entry name" value="Pelota_N"/>
    <property type="match status" value="1"/>
</dbReference>
<dbReference type="Proteomes" id="UP000827721">
    <property type="component" value="Unassembled WGS sequence"/>
</dbReference>
<keyword evidence="9" id="KW-1185">Reference proteome</keyword>
<comment type="similarity">
    <text evidence="3 6">Belongs to the eukaryotic release factor 1 family. Pelota subfamily.</text>
</comment>
<dbReference type="InterPro" id="IPR058547">
    <property type="entry name" value="Pelota_N"/>
</dbReference>
<evidence type="ECO:0000259" key="7">
    <source>
        <dbReference type="SMART" id="SM01194"/>
    </source>
</evidence>
<dbReference type="Gene3D" id="2.30.30.870">
    <property type="entry name" value="Pelota, domain A"/>
    <property type="match status" value="1"/>
</dbReference>
<comment type="cofactor">
    <cofactor evidence="1 6">
        <name>a divalent metal cation</name>
        <dbReference type="ChEBI" id="CHEBI:60240"/>
    </cofactor>
</comment>
<dbReference type="Pfam" id="PF03465">
    <property type="entry name" value="eRF1_3"/>
    <property type="match status" value="1"/>
</dbReference>
<comment type="caution">
    <text evidence="8">The sequence shown here is derived from an EMBL/GenBank/DDBJ whole genome shotgun (WGS) entry which is preliminary data.</text>
</comment>
<evidence type="ECO:0000256" key="6">
    <source>
        <dbReference type="RuleBase" id="RU362019"/>
    </source>
</evidence>
<dbReference type="PANTHER" id="PTHR10853">
    <property type="entry name" value="PELOTA"/>
    <property type="match status" value="1"/>
</dbReference>
<dbReference type="NCBIfam" id="TIGR00111">
    <property type="entry name" value="pelota"/>
    <property type="match status" value="1"/>
</dbReference>
<organism evidence="8 9">
    <name type="scientific">Xanthoceras sorbifolium</name>
    <dbReference type="NCBI Taxonomy" id="99658"/>
    <lineage>
        <taxon>Eukaryota</taxon>
        <taxon>Viridiplantae</taxon>
        <taxon>Streptophyta</taxon>
        <taxon>Embryophyta</taxon>
        <taxon>Tracheophyta</taxon>
        <taxon>Spermatophyta</taxon>
        <taxon>Magnoliopsida</taxon>
        <taxon>eudicotyledons</taxon>
        <taxon>Gunneridae</taxon>
        <taxon>Pentapetalae</taxon>
        <taxon>rosids</taxon>
        <taxon>malvids</taxon>
        <taxon>Sapindales</taxon>
        <taxon>Sapindaceae</taxon>
        <taxon>Xanthoceroideae</taxon>
        <taxon>Xanthoceras</taxon>
    </lineage>
</organism>
<gene>
    <name evidence="8" type="ORF">JRO89_XS12G0035200</name>
</gene>
<proteinExistence type="inferred from homology"/>
<evidence type="ECO:0000256" key="1">
    <source>
        <dbReference type="ARBA" id="ARBA00001968"/>
    </source>
</evidence>
<evidence type="ECO:0000313" key="9">
    <source>
        <dbReference type="Proteomes" id="UP000827721"/>
    </source>
</evidence>
<dbReference type="InterPro" id="IPR005142">
    <property type="entry name" value="eRF1_3"/>
</dbReference>
<dbReference type="InterPro" id="IPR005141">
    <property type="entry name" value="eRF1_2"/>
</dbReference>
<dbReference type="SUPFAM" id="SSF159065">
    <property type="entry name" value="Dom34/Pelota N-terminal domain-like"/>
    <property type="match status" value="1"/>
</dbReference>
<dbReference type="InterPro" id="IPR005140">
    <property type="entry name" value="eRF1_Pelota-like_N"/>
</dbReference>
<keyword evidence="4 6" id="KW-0963">Cytoplasm</keyword>
<evidence type="ECO:0000256" key="5">
    <source>
        <dbReference type="ARBA" id="ARBA00022723"/>
    </source>
</evidence>
<dbReference type="EMBL" id="JAFEMO010000012">
    <property type="protein sequence ID" value="KAH7553625.1"/>
    <property type="molecule type" value="Genomic_DNA"/>
</dbReference>
<comment type="subcellular location">
    <subcellularLocation>
        <location evidence="2 6">Cytoplasm</location>
    </subcellularLocation>
</comment>
<protein>
    <recommendedName>
        <fullName evidence="6">Protein pelota homolog</fullName>
    </recommendedName>
</protein>
<feature type="domain" description="eRF1/Pelota-like N-terminal" evidence="7">
    <location>
        <begin position="1"/>
        <end position="131"/>
    </location>
</feature>
<evidence type="ECO:0000256" key="4">
    <source>
        <dbReference type="ARBA" id="ARBA00022490"/>
    </source>
</evidence>
<accession>A0ABQ8HAV6</accession>
<dbReference type="SUPFAM" id="SSF55315">
    <property type="entry name" value="L30e-like"/>
    <property type="match status" value="1"/>
</dbReference>
<keyword evidence="5 6" id="KW-0479">Metal-binding</keyword>
<comment type="function">
    <text evidence="6">Component of the Pelota-HBS1L complex, a complex that recognizes stalled ribosomes and triggers the No-Go Decay (NGD) pathway. In the Pelota-HBS1L complex, pelo recognizes ribosomes stalled at the 3' end of an mRNA and engages stalled ribosomes by destabilizing mRNA in the mRNA channel.</text>
</comment>
<dbReference type="InterPro" id="IPR004405">
    <property type="entry name" value="TF_pelota"/>
</dbReference>
<evidence type="ECO:0000313" key="8">
    <source>
        <dbReference type="EMBL" id="KAH7553625.1"/>
    </source>
</evidence>
<name>A0ABQ8HAV6_9ROSI</name>
<dbReference type="Gene3D" id="3.30.420.60">
    <property type="entry name" value="eRF1 domain 2"/>
    <property type="match status" value="1"/>
</dbReference>
<dbReference type="InterPro" id="IPR029064">
    <property type="entry name" value="Ribosomal_eL30-like_sf"/>
</dbReference>
<dbReference type="InterPro" id="IPR042226">
    <property type="entry name" value="eFR1_2_sf"/>
</dbReference>
<sequence>MKLFAKQIDVNQPGTVKITPEEPDDLWVVYNLISPGDVVVTETTRKVTHTTASGKAKGSTRVRIKLEIKIIHVDYEKDSSIVRVKGKNVSENEHVVMGAFHTLELEQNKPFDLRKKVWDSNSIDALRESRDKSSGADLAVILMQQNLARVYLVGAKVTKLCENVGDVSSTNNNKKKDSNKFFENVSCAFTKHVNFDAVRCVVIGSPGSMKDDFRSYLLEKLKTKRIVEGNKSRILVVGTAKNVSLRDFLKDSAVMNLIKDTKAAMEIRAFNEFSDMLTRNSDKACYGPRSVERARDLNAIETLLITDDLVKSVEIETRQKYMELVRSVKNVGGKAFVYSSKHVSGEQLATLTGIAAILRFPLPDIDDTVV</sequence>
<evidence type="ECO:0000256" key="3">
    <source>
        <dbReference type="ARBA" id="ARBA00009504"/>
    </source>
</evidence>
<dbReference type="SUPFAM" id="SSF53137">
    <property type="entry name" value="Translational machinery components"/>
    <property type="match status" value="1"/>
</dbReference>
<reference evidence="8 9" key="1">
    <citation type="submission" date="2021-02" db="EMBL/GenBank/DDBJ databases">
        <title>Plant Genome Project.</title>
        <authorList>
            <person name="Zhang R.-G."/>
        </authorList>
    </citation>
    <scope>NUCLEOTIDE SEQUENCE [LARGE SCALE GENOMIC DNA]</scope>
    <source>
        <tissue evidence="8">Leaves</tissue>
    </source>
</reference>